<accession>A0A183D739</accession>
<name>A0A183D739_9BILA</name>
<evidence type="ECO:0000313" key="2">
    <source>
        <dbReference type="WBParaSite" id="GPUH_0000453701-mRNA-1"/>
    </source>
</evidence>
<dbReference type="AlphaFoldDB" id="A0A183D739"/>
<evidence type="ECO:0000256" key="1">
    <source>
        <dbReference type="SAM" id="MobiDB-lite"/>
    </source>
</evidence>
<protein>
    <submittedName>
        <fullName evidence="2">Sp6 transcription factor</fullName>
    </submittedName>
</protein>
<organism evidence="2">
    <name type="scientific">Gongylonema pulchrum</name>
    <dbReference type="NCBI Taxonomy" id="637853"/>
    <lineage>
        <taxon>Eukaryota</taxon>
        <taxon>Metazoa</taxon>
        <taxon>Ecdysozoa</taxon>
        <taxon>Nematoda</taxon>
        <taxon>Chromadorea</taxon>
        <taxon>Rhabditida</taxon>
        <taxon>Spirurina</taxon>
        <taxon>Spiruromorpha</taxon>
        <taxon>Spiruroidea</taxon>
        <taxon>Gongylonematidae</taxon>
        <taxon>Gongylonema</taxon>
    </lineage>
</organism>
<feature type="region of interest" description="Disordered" evidence="1">
    <location>
        <begin position="1"/>
        <end position="29"/>
    </location>
</feature>
<dbReference type="WBParaSite" id="GPUH_0000453701-mRNA-1">
    <property type="protein sequence ID" value="GPUH_0000453701-mRNA-1"/>
    <property type="gene ID" value="GPUH_0000453701"/>
</dbReference>
<proteinExistence type="predicted"/>
<reference evidence="2" key="1">
    <citation type="submission" date="2016-06" db="UniProtKB">
        <authorList>
            <consortium name="WormBaseParasite"/>
        </authorList>
    </citation>
    <scope>IDENTIFICATION</scope>
</reference>
<sequence length="195" mass="21577">LTIPAGPEQVEPEDLSRQSSPGNREREVRGLSMRCGALDYWPSAPWVEMNQLRMLNWQPSESIARYLAGTEETESTNSRAQFAHAATNDGERGQALWYPSQHVSQMSSPSHPQFDEGFRLAAQHSGQESRLRLSHSDQIPMPFMQHGGQAIQSSEDVPAHIRQPKKCCCCDVVFEQSYVTVSDGASSAQFVVGAS</sequence>